<dbReference type="Pfam" id="PF05698">
    <property type="entry name" value="Trigger_C"/>
    <property type="match status" value="1"/>
</dbReference>
<dbReference type="KEGG" id="bcw:Q7M_617"/>
<evidence type="ECO:0000256" key="5">
    <source>
        <dbReference type="ARBA" id="ARBA00023110"/>
    </source>
</evidence>
<comment type="domain">
    <text evidence="9">Consists of 3 domains; the N-terminus binds the ribosome, the middle domain has PPIase activity, while the C-terminus has intrinsic chaperone activity on its own.</text>
</comment>
<keyword evidence="9" id="KW-0963">Cytoplasm</keyword>
<evidence type="ECO:0000259" key="10">
    <source>
        <dbReference type="Pfam" id="PF05697"/>
    </source>
</evidence>
<dbReference type="AlphaFoldDB" id="I0FD40"/>
<keyword evidence="5 9" id="KW-0697">Rotamase</keyword>
<sequence>MILTSNVKLMPGSKVEAVIQISKEFVKAKYNEILKDYSSRLKVKGFRTGRVPFSIIEGKYSDNIRALAIENLIHKSLEEFFESAIYKPLSYAVPKILDEKLEINFDKDFEFTFVYESYPEFEISDISNFKVEIPEVVISDSDIEDELKLLQFENSIIVEDNGSVKVGSIVRVDFVELDDSLNEILTTKREDFVLTIGESDDYYGFGYDIIGMKKDEEKIVEKNYGSDYKFSELANTSKRLKIGVKDIKRRDIPELDDAFAKDVKDSLNTLEELRDYVRENMLRVVQEKTNSLKLSKLLSGIAEKVNIDVPSSMFEAELKNVINEFSHQNKINITQLQNSSTGLEDVNDVFKENVLNKLKSKLVFQKMIDNDSSEVTELDLENELIKQAQNLKMALQDVKKFYKEKKLFGLLKDEIKRQKVKEKILQDLEEIKLEKISFRDFVNYKTGE</sequence>
<dbReference type="InterPro" id="IPR046357">
    <property type="entry name" value="PPIase_dom_sf"/>
</dbReference>
<evidence type="ECO:0000313" key="13">
    <source>
        <dbReference type="Proteomes" id="UP000005212"/>
    </source>
</evidence>
<gene>
    <name evidence="9" type="primary">tig</name>
    <name evidence="12" type="ordered locus">Q7M_617</name>
</gene>
<keyword evidence="9" id="KW-0131">Cell cycle</keyword>
<reference evidence="12 13" key="1">
    <citation type="journal article" date="2012" name="J. Bacteriol.">
        <title>Complete Genome Sequence of Borrelia crocidurae.</title>
        <authorList>
            <person name="Elbir H."/>
            <person name="Gimenez G."/>
            <person name="Robert C."/>
            <person name="Bergstrom S."/>
            <person name="Cutler S."/>
            <person name="Raoult D."/>
            <person name="Drancourt M."/>
        </authorList>
    </citation>
    <scope>NUCLEOTIDE SEQUENCE [LARGE SCALE GENOMIC DNA]</scope>
    <source>
        <strain evidence="12 13">Achema</strain>
    </source>
</reference>
<dbReference type="Gene3D" id="1.10.3120.10">
    <property type="entry name" value="Trigger factor, C-terminal domain"/>
    <property type="match status" value="1"/>
</dbReference>
<evidence type="ECO:0000256" key="7">
    <source>
        <dbReference type="ARBA" id="ARBA00023235"/>
    </source>
</evidence>
<protein>
    <recommendedName>
        <fullName evidence="4 9">Trigger factor</fullName>
        <shortName evidence="9">TF</shortName>
        <ecNumber evidence="3 9">5.2.1.8</ecNumber>
    </recommendedName>
    <alternativeName>
        <fullName evidence="8 9">PPIase</fullName>
    </alternativeName>
</protein>
<evidence type="ECO:0000256" key="3">
    <source>
        <dbReference type="ARBA" id="ARBA00013194"/>
    </source>
</evidence>
<dbReference type="SUPFAM" id="SSF102735">
    <property type="entry name" value="Trigger factor ribosome-binding domain"/>
    <property type="match status" value="1"/>
</dbReference>
<dbReference type="HOGENOM" id="CLU_033058_3_2_12"/>
<comment type="function">
    <text evidence="9">Involved in protein export. Acts as a chaperone by maintaining the newly synthesized protein in an open conformation. Functions as a peptidyl-prolyl cis-trans isomerase.</text>
</comment>
<evidence type="ECO:0000256" key="8">
    <source>
        <dbReference type="ARBA" id="ARBA00029986"/>
    </source>
</evidence>
<dbReference type="SUPFAM" id="SSF109998">
    <property type="entry name" value="Triger factor/SurA peptide-binding domain-like"/>
    <property type="match status" value="1"/>
</dbReference>
<feature type="domain" description="Trigger factor ribosome-binding bacterial" evidence="10">
    <location>
        <begin position="6"/>
        <end position="148"/>
    </location>
</feature>
<dbReference type="SUPFAM" id="SSF54534">
    <property type="entry name" value="FKBP-like"/>
    <property type="match status" value="1"/>
</dbReference>
<keyword evidence="7 9" id="KW-0413">Isomerase</keyword>
<dbReference type="InterPro" id="IPR037041">
    <property type="entry name" value="Trigger_fac_C_sf"/>
</dbReference>
<dbReference type="EC" id="5.2.1.8" evidence="3 9"/>
<keyword evidence="6 9" id="KW-0143">Chaperone</keyword>
<dbReference type="InterPro" id="IPR027304">
    <property type="entry name" value="Trigger_fact/SurA_dom_sf"/>
</dbReference>
<dbReference type="Gene3D" id="3.30.70.1050">
    <property type="entry name" value="Trigger factor ribosome-binding domain"/>
    <property type="match status" value="1"/>
</dbReference>
<dbReference type="EMBL" id="CP003426">
    <property type="protein sequence ID" value="AFI31396.1"/>
    <property type="molecule type" value="Genomic_DNA"/>
</dbReference>
<dbReference type="GO" id="GO:0051301">
    <property type="term" value="P:cell division"/>
    <property type="evidence" value="ECO:0007669"/>
    <property type="project" value="UniProtKB-KW"/>
</dbReference>
<dbReference type="HAMAP" id="MF_00303">
    <property type="entry name" value="Trigger_factor_Tig"/>
    <property type="match status" value="1"/>
</dbReference>
<dbReference type="RefSeq" id="WP_014696439.1">
    <property type="nucleotide sequence ID" value="NC_017808.1"/>
</dbReference>
<proteinExistence type="inferred from homology"/>
<comment type="similarity">
    <text evidence="2 9">Belongs to the FKBP-type PPIase family. Tig subfamily.</text>
</comment>
<dbReference type="GO" id="GO:0005737">
    <property type="term" value="C:cytoplasm"/>
    <property type="evidence" value="ECO:0007669"/>
    <property type="project" value="UniProtKB-SubCell"/>
</dbReference>
<evidence type="ECO:0000313" key="12">
    <source>
        <dbReference type="EMBL" id="AFI31396.1"/>
    </source>
</evidence>
<dbReference type="GO" id="GO:0003755">
    <property type="term" value="F:peptidyl-prolyl cis-trans isomerase activity"/>
    <property type="evidence" value="ECO:0007669"/>
    <property type="project" value="UniProtKB-UniRule"/>
</dbReference>
<dbReference type="Pfam" id="PF05697">
    <property type="entry name" value="Trigger_N"/>
    <property type="match status" value="1"/>
</dbReference>
<dbReference type="InterPro" id="IPR008881">
    <property type="entry name" value="Trigger_fac_ribosome-bd_bac"/>
</dbReference>
<evidence type="ECO:0000256" key="9">
    <source>
        <dbReference type="HAMAP-Rule" id="MF_00303"/>
    </source>
</evidence>
<evidence type="ECO:0000256" key="4">
    <source>
        <dbReference type="ARBA" id="ARBA00016902"/>
    </source>
</evidence>
<evidence type="ECO:0000256" key="6">
    <source>
        <dbReference type="ARBA" id="ARBA00023186"/>
    </source>
</evidence>
<dbReference type="GO" id="GO:0015031">
    <property type="term" value="P:protein transport"/>
    <property type="evidence" value="ECO:0007669"/>
    <property type="project" value="UniProtKB-UniRule"/>
</dbReference>
<organism evidence="12 13">
    <name type="scientific">Borrelia crocidurae (strain Achema)</name>
    <dbReference type="NCBI Taxonomy" id="1155096"/>
    <lineage>
        <taxon>Bacteria</taxon>
        <taxon>Pseudomonadati</taxon>
        <taxon>Spirochaetota</taxon>
        <taxon>Spirochaetia</taxon>
        <taxon>Spirochaetales</taxon>
        <taxon>Borreliaceae</taxon>
        <taxon>Borrelia</taxon>
    </lineage>
</organism>
<evidence type="ECO:0000256" key="2">
    <source>
        <dbReference type="ARBA" id="ARBA00005464"/>
    </source>
</evidence>
<name>I0FD40_BORCA</name>
<dbReference type="GO" id="GO:0006457">
    <property type="term" value="P:protein folding"/>
    <property type="evidence" value="ECO:0007669"/>
    <property type="project" value="UniProtKB-UniRule"/>
</dbReference>
<dbReference type="InterPro" id="IPR008880">
    <property type="entry name" value="Trigger_fac_C"/>
</dbReference>
<dbReference type="InterPro" id="IPR005215">
    <property type="entry name" value="Trig_fac"/>
</dbReference>
<keyword evidence="9" id="KW-0132">Cell division</keyword>
<evidence type="ECO:0000259" key="11">
    <source>
        <dbReference type="Pfam" id="PF05698"/>
    </source>
</evidence>
<comment type="subcellular location">
    <subcellularLocation>
        <location evidence="9">Cytoplasm</location>
    </subcellularLocation>
    <text evidence="9">About half TF is bound to the ribosome near the polypeptide exit tunnel while the other half is free in the cytoplasm.</text>
</comment>
<dbReference type="PATRIC" id="fig|1155096.3.peg.633"/>
<evidence type="ECO:0000256" key="1">
    <source>
        <dbReference type="ARBA" id="ARBA00000971"/>
    </source>
</evidence>
<feature type="domain" description="Trigger factor C-terminal" evidence="11">
    <location>
        <begin position="269"/>
        <end position="425"/>
    </location>
</feature>
<reference evidence="13" key="2">
    <citation type="submission" date="2012-03" db="EMBL/GenBank/DDBJ databases">
        <title>Complete genome sequence of Borrelia crocidurae.</title>
        <authorList>
            <person name="Elbir H."/>
            <person name="Gimenez G."/>
            <person name="Robert C."/>
            <person name="Raoult D."/>
            <person name="Drancourt M."/>
        </authorList>
    </citation>
    <scope>NUCLEOTIDE SEQUENCE [LARGE SCALE GENOMIC DNA]</scope>
    <source>
        <strain evidence="13">Achema</strain>
    </source>
</reference>
<accession>I0FD40</accession>
<dbReference type="NCBIfam" id="TIGR00115">
    <property type="entry name" value="tig"/>
    <property type="match status" value="1"/>
</dbReference>
<dbReference type="PIRSF" id="PIRSF003095">
    <property type="entry name" value="Trigger_factor"/>
    <property type="match status" value="1"/>
</dbReference>
<dbReference type="Proteomes" id="UP000005212">
    <property type="component" value="Chromosome"/>
</dbReference>
<dbReference type="Gene3D" id="3.10.50.40">
    <property type="match status" value="1"/>
</dbReference>
<dbReference type="InterPro" id="IPR036611">
    <property type="entry name" value="Trigger_fac_ribosome-bd_sf"/>
</dbReference>
<comment type="catalytic activity">
    <reaction evidence="1 9">
        <text>[protein]-peptidylproline (omega=180) = [protein]-peptidylproline (omega=0)</text>
        <dbReference type="Rhea" id="RHEA:16237"/>
        <dbReference type="Rhea" id="RHEA-COMP:10747"/>
        <dbReference type="Rhea" id="RHEA-COMP:10748"/>
        <dbReference type="ChEBI" id="CHEBI:83833"/>
        <dbReference type="ChEBI" id="CHEBI:83834"/>
        <dbReference type="EC" id="5.2.1.8"/>
    </reaction>
</comment>